<dbReference type="EMBL" id="JANFNG010000068">
    <property type="protein sequence ID" value="MCQ4085211.1"/>
    <property type="molecule type" value="Genomic_DNA"/>
</dbReference>
<evidence type="ECO:0008006" key="3">
    <source>
        <dbReference type="Google" id="ProtNLM"/>
    </source>
</evidence>
<sequence>MCRFIDAEKATETNPGGYSVALLCRTLGVPRSAYYGRVASRPARLARRRSEELLVNETRVLHAGSHGAYGVPRVHAALVRAGREAAGLRVRGVADFGQGAARDHGCGQALRVCRALPVILTQMALAWEAAGRVVLDHP</sequence>
<gene>
    <name evidence="1" type="ORF">NGB36_32800</name>
</gene>
<name>A0ABT1Q5L2_9ACTN</name>
<accession>A0ABT1Q5L2</accession>
<evidence type="ECO:0000313" key="1">
    <source>
        <dbReference type="EMBL" id="MCQ4085211.1"/>
    </source>
</evidence>
<dbReference type="RefSeq" id="WP_255924335.1">
    <property type="nucleotide sequence ID" value="NZ_JANFNG010000068.1"/>
</dbReference>
<protein>
    <recommendedName>
        <fullName evidence="3">HTH-like domain-containing protein</fullName>
    </recommendedName>
</protein>
<organism evidence="1 2">
    <name type="scientific">Streptomyces humicola</name>
    <dbReference type="NCBI Taxonomy" id="2953240"/>
    <lineage>
        <taxon>Bacteria</taxon>
        <taxon>Bacillati</taxon>
        <taxon>Actinomycetota</taxon>
        <taxon>Actinomycetes</taxon>
        <taxon>Kitasatosporales</taxon>
        <taxon>Streptomycetaceae</taxon>
        <taxon>Streptomyces</taxon>
    </lineage>
</organism>
<proteinExistence type="predicted"/>
<reference evidence="1" key="1">
    <citation type="submission" date="2022-06" db="EMBL/GenBank/DDBJ databases">
        <title>Draft genome sequence of Streptomyces sp. RB6PN25 isolated from peat swamp forest in Thailand.</title>
        <authorList>
            <person name="Duangmal K."/>
            <person name="Klaysubun C."/>
        </authorList>
    </citation>
    <scope>NUCLEOTIDE SEQUENCE</scope>
    <source>
        <strain evidence="1">RB6PN25</strain>
    </source>
</reference>
<dbReference type="Proteomes" id="UP001057702">
    <property type="component" value="Unassembled WGS sequence"/>
</dbReference>
<evidence type="ECO:0000313" key="2">
    <source>
        <dbReference type="Proteomes" id="UP001057702"/>
    </source>
</evidence>
<comment type="caution">
    <text evidence="1">The sequence shown here is derived from an EMBL/GenBank/DDBJ whole genome shotgun (WGS) entry which is preliminary data.</text>
</comment>
<keyword evidence="2" id="KW-1185">Reference proteome</keyword>